<evidence type="ECO:0000313" key="2">
    <source>
        <dbReference type="Proteomes" id="UP001221757"/>
    </source>
</evidence>
<dbReference type="EMBL" id="JARKIE010001678">
    <property type="protein sequence ID" value="KAJ7601276.1"/>
    <property type="molecule type" value="Genomic_DNA"/>
</dbReference>
<organism evidence="1 2">
    <name type="scientific">Mycena rosella</name>
    <name type="common">Pink bonnet</name>
    <name type="synonym">Agaricus rosellus</name>
    <dbReference type="NCBI Taxonomy" id="1033263"/>
    <lineage>
        <taxon>Eukaryota</taxon>
        <taxon>Fungi</taxon>
        <taxon>Dikarya</taxon>
        <taxon>Basidiomycota</taxon>
        <taxon>Agaricomycotina</taxon>
        <taxon>Agaricomycetes</taxon>
        <taxon>Agaricomycetidae</taxon>
        <taxon>Agaricales</taxon>
        <taxon>Marasmiineae</taxon>
        <taxon>Mycenaceae</taxon>
        <taxon>Mycena</taxon>
    </lineage>
</organism>
<keyword evidence="2" id="KW-1185">Reference proteome</keyword>
<dbReference type="SUPFAM" id="SSF52540">
    <property type="entry name" value="P-loop containing nucleoside triphosphate hydrolases"/>
    <property type="match status" value="1"/>
</dbReference>
<dbReference type="AlphaFoldDB" id="A0AAD7AWA2"/>
<comment type="caution">
    <text evidence="1">The sequence shown here is derived from an EMBL/GenBank/DDBJ whole genome shotgun (WGS) entry which is preliminary data.</text>
</comment>
<gene>
    <name evidence="1" type="ORF">B0H17DRAFT_1123474</name>
</gene>
<dbReference type="InterPro" id="IPR027417">
    <property type="entry name" value="P-loop_NTPase"/>
</dbReference>
<proteinExistence type="predicted"/>
<dbReference type="Proteomes" id="UP001221757">
    <property type="component" value="Unassembled WGS sequence"/>
</dbReference>
<evidence type="ECO:0008006" key="3">
    <source>
        <dbReference type="Google" id="ProtNLM"/>
    </source>
</evidence>
<evidence type="ECO:0000313" key="1">
    <source>
        <dbReference type="EMBL" id="KAJ7601276.1"/>
    </source>
</evidence>
<name>A0AAD7AWA2_MYCRO</name>
<sequence length="387" mass="44010">MARRHDTVRGIVEQLRKVNFIQLRGSPASGKTILLHLIQQHLESEGKIVERLDKPWPTDEMERRGLHVWLRTLRDKALENSIETVVLIDEGQASYGDFTLWNSYFKAWTGDITCQFRILIACAWGSVTPHAMTSGWYPKIVLEEQQKIGLRPSPTSPFGLLFINPKWRNLQSAIFELTAGYASVVVAILRAIGAKIEALIRKQKSYSLEDFRKEWHPPEELFETLAANGPCLRFLPKGTIAEDPRVVRVFKRLFVDGPIEYREGDEYPGGLDRDDLDFVHQKGATPVNAPPPVPDGLADTPSLFSLVTEVIRMFNPDHLASPRRVGATYQHEFYRCLYEVRPKALISAEYGTRAGQTPTGRIRFSRSPQGVQRWGVDEPRSWGIELH</sequence>
<protein>
    <recommendedName>
        <fullName evidence="3">AAA domain-containing protein</fullName>
    </recommendedName>
</protein>
<reference evidence="1" key="1">
    <citation type="submission" date="2023-03" db="EMBL/GenBank/DDBJ databases">
        <title>Massive genome expansion in bonnet fungi (Mycena s.s.) driven by repeated elements and novel gene families across ecological guilds.</title>
        <authorList>
            <consortium name="Lawrence Berkeley National Laboratory"/>
            <person name="Harder C.B."/>
            <person name="Miyauchi S."/>
            <person name="Viragh M."/>
            <person name="Kuo A."/>
            <person name="Thoen E."/>
            <person name="Andreopoulos B."/>
            <person name="Lu D."/>
            <person name="Skrede I."/>
            <person name="Drula E."/>
            <person name="Henrissat B."/>
            <person name="Morin E."/>
            <person name="Kohler A."/>
            <person name="Barry K."/>
            <person name="LaButti K."/>
            <person name="Morin E."/>
            <person name="Salamov A."/>
            <person name="Lipzen A."/>
            <person name="Mereny Z."/>
            <person name="Hegedus B."/>
            <person name="Baldrian P."/>
            <person name="Stursova M."/>
            <person name="Weitz H."/>
            <person name="Taylor A."/>
            <person name="Grigoriev I.V."/>
            <person name="Nagy L.G."/>
            <person name="Martin F."/>
            <person name="Kauserud H."/>
        </authorList>
    </citation>
    <scope>NUCLEOTIDE SEQUENCE</scope>
    <source>
        <strain evidence="1">CBHHK067</strain>
    </source>
</reference>
<accession>A0AAD7AWA2</accession>